<comment type="caution">
    <text evidence="2">The sequence shown here is derived from an EMBL/GenBank/DDBJ whole genome shotgun (WGS) entry which is preliminary data.</text>
</comment>
<protein>
    <submittedName>
        <fullName evidence="2">Uncharacterized protein</fullName>
    </submittedName>
</protein>
<sequence length="118" mass="12708">MLVGVPTPCQGAEPDPGHTQAGTTEMPLLHERRDYWPELTKWVACGQRFPRPRRPYPSCPWGLPPPDPRFGPEGASSSNAGRAGWCRPGEIHAPPPPEADALVSVAQGTLLIGKGNRP</sequence>
<gene>
    <name evidence="2" type="ORF">GCM10012282_14260</name>
</gene>
<reference evidence="2" key="2">
    <citation type="submission" date="2020-09" db="EMBL/GenBank/DDBJ databases">
        <authorList>
            <person name="Sun Q."/>
            <person name="Zhou Y."/>
        </authorList>
    </citation>
    <scope>NUCLEOTIDE SEQUENCE</scope>
    <source>
        <strain evidence="2">CGMCC 4.7272</strain>
    </source>
</reference>
<dbReference type="EMBL" id="BMMU01000003">
    <property type="protein sequence ID" value="GGJ19155.1"/>
    <property type="molecule type" value="Genomic_DNA"/>
</dbReference>
<organism evidence="2 3">
    <name type="scientific">Streptomyces lacrimifluminis</name>
    <dbReference type="NCBI Taxonomy" id="1500077"/>
    <lineage>
        <taxon>Bacteria</taxon>
        <taxon>Bacillati</taxon>
        <taxon>Actinomycetota</taxon>
        <taxon>Actinomycetes</taxon>
        <taxon>Kitasatosporales</taxon>
        <taxon>Streptomycetaceae</taxon>
        <taxon>Streptomyces</taxon>
    </lineage>
</organism>
<accession>A0A917NQA7</accession>
<keyword evidence="3" id="KW-1185">Reference proteome</keyword>
<evidence type="ECO:0000313" key="3">
    <source>
        <dbReference type="Proteomes" id="UP000625682"/>
    </source>
</evidence>
<dbReference type="AlphaFoldDB" id="A0A917NQA7"/>
<feature type="region of interest" description="Disordered" evidence="1">
    <location>
        <begin position="65"/>
        <end position="97"/>
    </location>
</feature>
<evidence type="ECO:0000313" key="2">
    <source>
        <dbReference type="EMBL" id="GGJ19155.1"/>
    </source>
</evidence>
<dbReference type="Proteomes" id="UP000625682">
    <property type="component" value="Unassembled WGS sequence"/>
</dbReference>
<name>A0A917NQA7_9ACTN</name>
<proteinExistence type="predicted"/>
<feature type="region of interest" description="Disordered" evidence="1">
    <location>
        <begin position="1"/>
        <end position="26"/>
    </location>
</feature>
<reference evidence="2" key="1">
    <citation type="journal article" date="2014" name="Int. J. Syst. Evol. Microbiol.">
        <title>Complete genome sequence of Corynebacterium casei LMG S-19264T (=DSM 44701T), isolated from a smear-ripened cheese.</title>
        <authorList>
            <consortium name="US DOE Joint Genome Institute (JGI-PGF)"/>
            <person name="Walter F."/>
            <person name="Albersmeier A."/>
            <person name="Kalinowski J."/>
            <person name="Ruckert C."/>
        </authorList>
    </citation>
    <scope>NUCLEOTIDE SEQUENCE</scope>
    <source>
        <strain evidence="2">CGMCC 4.7272</strain>
    </source>
</reference>
<evidence type="ECO:0000256" key="1">
    <source>
        <dbReference type="SAM" id="MobiDB-lite"/>
    </source>
</evidence>